<dbReference type="InterPro" id="IPR029063">
    <property type="entry name" value="SAM-dependent_MTases_sf"/>
</dbReference>
<dbReference type="EMBL" id="PEBX01000023">
    <property type="protein sequence ID" value="PTQ56605.1"/>
    <property type="molecule type" value="Genomic_DNA"/>
</dbReference>
<keyword evidence="1 6" id="KW-0474">Menaquinone biosynthesis</keyword>
<comment type="pathway">
    <text evidence="6">Quinol/quinone metabolism; menaquinone biosynthesis; menaquinol from 1,4-dihydroxy-2-naphthoate: step 2/2.</text>
</comment>
<organism evidence="7 8">
    <name type="scientific">Candidatus Carbonibacillus altaicus</name>
    <dbReference type="NCBI Taxonomy" id="2163959"/>
    <lineage>
        <taxon>Bacteria</taxon>
        <taxon>Bacillati</taxon>
        <taxon>Bacillota</taxon>
        <taxon>Bacilli</taxon>
        <taxon>Bacillales</taxon>
        <taxon>Candidatus Carbonibacillus</taxon>
    </lineage>
</organism>
<dbReference type="PROSITE" id="PS51608">
    <property type="entry name" value="SAM_MT_UBIE"/>
    <property type="match status" value="1"/>
</dbReference>
<comment type="catalytic activity">
    <reaction evidence="6">
        <text>a 2-demethylmenaquinol + S-adenosyl-L-methionine = a menaquinol + S-adenosyl-L-homocysteine + H(+)</text>
        <dbReference type="Rhea" id="RHEA:42640"/>
        <dbReference type="Rhea" id="RHEA-COMP:9539"/>
        <dbReference type="Rhea" id="RHEA-COMP:9563"/>
        <dbReference type="ChEBI" id="CHEBI:15378"/>
        <dbReference type="ChEBI" id="CHEBI:18151"/>
        <dbReference type="ChEBI" id="CHEBI:55437"/>
        <dbReference type="ChEBI" id="CHEBI:57856"/>
        <dbReference type="ChEBI" id="CHEBI:59789"/>
        <dbReference type="EC" id="2.1.1.163"/>
    </reaction>
</comment>
<comment type="function">
    <text evidence="5 6">Methyltransferase required for the conversion of demethylmenaquinol (DMKH2) to menaquinol (MKH2).</text>
</comment>
<feature type="binding site" evidence="6">
    <location>
        <position position="87"/>
    </location>
    <ligand>
        <name>S-adenosyl-L-methionine</name>
        <dbReference type="ChEBI" id="CHEBI:59789"/>
    </ligand>
</feature>
<dbReference type="NCBIfam" id="NF001244">
    <property type="entry name" value="PRK00216.1-5"/>
    <property type="match status" value="1"/>
</dbReference>
<dbReference type="NCBIfam" id="NF001243">
    <property type="entry name" value="PRK00216.1-4"/>
    <property type="match status" value="1"/>
</dbReference>
<dbReference type="CDD" id="cd02440">
    <property type="entry name" value="AdoMet_MTases"/>
    <property type="match status" value="1"/>
</dbReference>
<evidence type="ECO:0000313" key="8">
    <source>
        <dbReference type="Proteomes" id="UP000244338"/>
    </source>
</evidence>
<dbReference type="EC" id="2.1.1.163" evidence="6"/>
<evidence type="ECO:0000256" key="6">
    <source>
        <dbReference type="HAMAP-Rule" id="MF_01813"/>
    </source>
</evidence>
<dbReference type="InterPro" id="IPR023576">
    <property type="entry name" value="UbiE/COQ5_MeTrFase_CS"/>
</dbReference>
<dbReference type="GO" id="GO:0009234">
    <property type="term" value="P:menaquinone biosynthetic process"/>
    <property type="evidence" value="ECO:0007669"/>
    <property type="project" value="UniProtKB-UniRule"/>
</dbReference>
<gene>
    <name evidence="6" type="primary">menG</name>
    <name evidence="7" type="ORF">BSOLF_2873</name>
</gene>
<dbReference type="PROSITE" id="PS01184">
    <property type="entry name" value="UBIE_2"/>
    <property type="match status" value="1"/>
</dbReference>
<dbReference type="InterPro" id="IPR004033">
    <property type="entry name" value="UbiE/COQ5_MeTrFase"/>
</dbReference>
<dbReference type="AlphaFoldDB" id="A0A2R6Y1U3"/>
<evidence type="ECO:0000256" key="2">
    <source>
        <dbReference type="ARBA" id="ARBA00022603"/>
    </source>
</evidence>
<accession>A0A2R6Y1U3</accession>
<dbReference type="Gene3D" id="3.40.50.150">
    <property type="entry name" value="Vaccinia Virus protein VP39"/>
    <property type="match status" value="1"/>
</dbReference>
<keyword evidence="4 6" id="KW-0949">S-adenosyl-L-methionine</keyword>
<dbReference type="GO" id="GO:0043770">
    <property type="term" value="F:demethylmenaquinone methyltransferase activity"/>
    <property type="evidence" value="ECO:0007669"/>
    <property type="project" value="UniProtKB-UniRule"/>
</dbReference>
<comment type="caution">
    <text evidence="7">The sequence shown here is derived from an EMBL/GenBank/DDBJ whole genome shotgun (WGS) entry which is preliminary data.</text>
</comment>
<dbReference type="GO" id="GO:0032259">
    <property type="term" value="P:methylation"/>
    <property type="evidence" value="ECO:0007669"/>
    <property type="project" value="UniProtKB-KW"/>
</dbReference>
<dbReference type="PROSITE" id="PS01183">
    <property type="entry name" value="UBIE_1"/>
    <property type="match status" value="1"/>
</dbReference>
<dbReference type="Pfam" id="PF01209">
    <property type="entry name" value="Ubie_methyltran"/>
    <property type="match status" value="1"/>
</dbReference>
<dbReference type="NCBIfam" id="TIGR01934">
    <property type="entry name" value="MenG_MenH_UbiE"/>
    <property type="match status" value="1"/>
</dbReference>
<dbReference type="FunFam" id="3.40.50.150:FF:000086">
    <property type="entry name" value="Demethylmenaquinone methyltransferase"/>
    <property type="match status" value="1"/>
</dbReference>
<evidence type="ECO:0000256" key="3">
    <source>
        <dbReference type="ARBA" id="ARBA00022679"/>
    </source>
</evidence>
<dbReference type="Proteomes" id="UP000244338">
    <property type="component" value="Unassembled WGS sequence"/>
</dbReference>
<name>A0A2R6Y1U3_9BACL</name>
<evidence type="ECO:0000256" key="5">
    <source>
        <dbReference type="ARBA" id="ARBA00059758"/>
    </source>
</evidence>
<dbReference type="PANTHER" id="PTHR43591">
    <property type="entry name" value="METHYLTRANSFERASE"/>
    <property type="match status" value="1"/>
</dbReference>
<protein>
    <recommendedName>
        <fullName evidence="6">Demethylmenaquinone methyltransferase</fullName>
        <ecNumber evidence="6">2.1.1.163</ecNumber>
    </recommendedName>
</protein>
<keyword evidence="3 6" id="KW-0808">Transferase</keyword>
<dbReference type="HAMAP" id="MF_01813">
    <property type="entry name" value="MenG_UbiE_methyltr"/>
    <property type="match status" value="1"/>
</dbReference>
<feature type="binding site" evidence="6">
    <location>
        <position position="66"/>
    </location>
    <ligand>
        <name>S-adenosyl-L-methionine</name>
        <dbReference type="ChEBI" id="CHEBI:59789"/>
    </ligand>
</feature>
<reference evidence="8" key="1">
    <citation type="journal article" date="2018" name="Sci. Rep.">
        <title>Lignite coal burning seam in the remote Altai Mountains harbors a hydrogen-driven thermophilic microbial community.</title>
        <authorList>
            <person name="Kadnikov V.V."/>
            <person name="Mardanov A.V."/>
            <person name="Ivasenko D.A."/>
            <person name="Antsiferov D.V."/>
            <person name="Beletsky A.V."/>
            <person name="Karnachuk O.V."/>
            <person name="Ravin N.V."/>
        </authorList>
    </citation>
    <scope>NUCLEOTIDE SEQUENCE [LARGE SCALE GENOMIC DNA]</scope>
</reference>
<evidence type="ECO:0000256" key="1">
    <source>
        <dbReference type="ARBA" id="ARBA00022428"/>
    </source>
</evidence>
<sequence length="251" mass="28171">MSGERQFTSAEEKERFVRHVFDSIAPNYDGMNSLLSFGVHKRWRKTMFKMLNVKSGMQALDVACGTGDLALALSRVVGSTGEVVGLDFSSRMLEIARQKEVRVRAKGGSLSKVTWVEGSALKLPFSDGTFDVTTIGFALRNVPDIEQTLSEMQRVVRPGGWVASLELSKPVIPGFKTLYYLYFEHMLPYLGKIFARQYESYRWLPESLKSFPDHRELGHLFEKVGLKKVRIRLLTGGIAAIHIGQKPLRGG</sequence>
<dbReference type="PANTHER" id="PTHR43591:SF24">
    <property type="entry name" value="2-METHOXY-6-POLYPRENYL-1,4-BENZOQUINOL METHYLASE, MITOCHONDRIAL"/>
    <property type="match status" value="1"/>
</dbReference>
<comment type="caution">
    <text evidence="6">Lacks conserved residue(s) required for the propagation of feature annotation.</text>
</comment>
<evidence type="ECO:0000313" key="7">
    <source>
        <dbReference type="EMBL" id="PTQ56605.1"/>
    </source>
</evidence>
<dbReference type="UniPathway" id="UPA00079">
    <property type="reaction ID" value="UER00169"/>
</dbReference>
<keyword evidence="2 6" id="KW-0489">Methyltransferase</keyword>
<evidence type="ECO:0000256" key="4">
    <source>
        <dbReference type="ARBA" id="ARBA00022691"/>
    </source>
</evidence>
<proteinExistence type="inferred from homology"/>
<dbReference type="SUPFAM" id="SSF53335">
    <property type="entry name" value="S-adenosyl-L-methionine-dependent methyltransferases"/>
    <property type="match status" value="1"/>
</dbReference>
<comment type="similarity">
    <text evidence="6">Belongs to the class I-like SAM-binding methyltransferase superfamily. MenG/UbiE family.</text>
</comment>